<reference evidence="3" key="1">
    <citation type="submission" date="2016-10" db="EMBL/GenBank/DDBJ databases">
        <authorList>
            <person name="Varghese N."/>
            <person name="Submissions S."/>
        </authorList>
    </citation>
    <scope>NUCLEOTIDE SEQUENCE [LARGE SCALE GENOMIC DNA]</scope>
    <source>
        <strain evidence="3">DSM 26921</strain>
    </source>
</reference>
<keyword evidence="1" id="KW-0472">Membrane</keyword>
<sequence length="193" mass="21647">MKQLLKKSATPFVRFLHETRASATVEAVLILPLLMAWFVGSFVFFDGFKNRNTSLKATYTIGDILSRRTNGATAEYIDNLQELYDSLAYTSGSSALRVTSLTWNGKKHRVLWSHSTKSTVPEQTNEAVASHAFKNRIPLMAIGETVILVETFTDYNPAFNVGWNHRIFENFVVTSPRFASCLSWDDGVNVPSC</sequence>
<name>A0A1I6HNY7_9RHOB</name>
<keyword evidence="3" id="KW-1185">Reference proteome</keyword>
<evidence type="ECO:0000313" key="2">
    <source>
        <dbReference type="EMBL" id="SFR56067.1"/>
    </source>
</evidence>
<dbReference type="OrthoDB" id="7876207at2"/>
<dbReference type="Proteomes" id="UP000199658">
    <property type="component" value="Unassembled WGS sequence"/>
</dbReference>
<protein>
    <recommendedName>
        <fullName evidence="4">Flp pilus assembly protein TadG</fullName>
    </recommendedName>
</protein>
<evidence type="ECO:0000313" key="3">
    <source>
        <dbReference type="Proteomes" id="UP000199658"/>
    </source>
</evidence>
<keyword evidence="1" id="KW-1133">Transmembrane helix</keyword>
<dbReference type="RefSeq" id="WP_090218804.1">
    <property type="nucleotide sequence ID" value="NZ_FOYO01000001.1"/>
</dbReference>
<accession>A0A1I6HNY7</accession>
<feature type="transmembrane region" description="Helical" evidence="1">
    <location>
        <begin position="21"/>
        <end position="45"/>
    </location>
</feature>
<gene>
    <name evidence="2" type="ORF">SAMN04488002_3207</name>
</gene>
<keyword evidence="1" id="KW-0812">Transmembrane</keyword>
<evidence type="ECO:0008006" key="4">
    <source>
        <dbReference type="Google" id="ProtNLM"/>
    </source>
</evidence>
<dbReference type="AlphaFoldDB" id="A0A1I6HNY7"/>
<evidence type="ECO:0000256" key="1">
    <source>
        <dbReference type="SAM" id="Phobius"/>
    </source>
</evidence>
<proteinExistence type="predicted"/>
<dbReference type="EMBL" id="FOYO01000001">
    <property type="protein sequence ID" value="SFR56067.1"/>
    <property type="molecule type" value="Genomic_DNA"/>
</dbReference>
<organism evidence="2 3">
    <name type="scientific">Litoreibacter janthinus</name>
    <dbReference type="NCBI Taxonomy" id="670154"/>
    <lineage>
        <taxon>Bacteria</taxon>
        <taxon>Pseudomonadati</taxon>
        <taxon>Pseudomonadota</taxon>
        <taxon>Alphaproteobacteria</taxon>
        <taxon>Rhodobacterales</taxon>
        <taxon>Roseobacteraceae</taxon>
        <taxon>Litoreibacter</taxon>
    </lineage>
</organism>
<dbReference type="STRING" id="670154.SAMN04488002_3207"/>